<evidence type="ECO:0000256" key="1">
    <source>
        <dbReference type="SAM" id="Phobius"/>
    </source>
</evidence>
<dbReference type="Proteomes" id="UP000242942">
    <property type="component" value="Unassembled WGS sequence"/>
</dbReference>
<organism evidence="2 3">
    <name type="scientific">Plasmodium ovale</name>
    <name type="common">malaria parasite P. ovale</name>
    <dbReference type="NCBI Taxonomy" id="36330"/>
    <lineage>
        <taxon>Eukaryota</taxon>
        <taxon>Sar</taxon>
        <taxon>Alveolata</taxon>
        <taxon>Apicomplexa</taxon>
        <taxon>Aconoidasida</taxon>
        <taxon>Haemosporida</taxon>
        <taxon>Plasmodiidae</taxon>
        <taxon>Plasmodium</taxon>
        <taxon>Plasmodium (Plasmodium)</taxon>
    </lineage>
</organism>
<keyword evidence="3" id="KW-1185">Reference proteome</keyword>
<gene>
    <name evidence="2" type="primary">PocGH01_00078800</name>
    <name evidence="2" type="ORF">POCGH01_00078800</name>
</gene>
<keyword evidence="1" id="KW-1133">Transmembrane helix</keyword>
<dbReference type="VEuPathDB" id="PlasmoDB:POWCR01_000181500"/>
<proteinExistence type="predicted"/>
<evidence type="ECO:0000313" key="2">
    <source>
        <dbReference type="EMBL" id="SBT82989.1"/>
    </source>
</evidence>
<feature type="transmembrane region" description="Helical" evidence="1">
    <location>
        <begin position="162"/>
        <end position="187"/>
    </location>
</feature>
<evidence type="ECO:0000313" key="3">
    <source>
        <dbReference type="Proteomes" id="UP000242942"/>
    </source>
</evidence>
<dbReference type="AlphaFoldDB" id="A0A1D3JBL8"/>
<name>A0A1D3JBL8_PLAOA</name>
<dbReference type="EMBL" id="FLRI01000013">
    <property type="protein sequence ID" value="SBT82989.1"/>
    <property type="molecule type" value="Genomic_DNA"/>
</dbReference>
<keyword evidence="1" id="KW-0472">Membrane</keyword>
<dbReference type="VEuPathDB" id="PlasmoDB:PocGH01_00078800"/>
<reference evidence="2 3" key="1">
    <citation type="submission" date="2016-06" db="EMBL/GenBank/DDBJ databases">
        <authorList>
            <consortium name="Pathogen Informatics"/>
        </authorList>
    </citation>
    <scope>NUCLEOTIDE SEQUENCE [LARGE SCALE GENOMIC DNA]</scope>
    <source>
        <strain evidence="2">PocGH01</strain>
    </source>
</reference>
<protein>
    <submittedName>
        <fullName evidence="2">PIR protein</fullName>
    </submittedName>
</protein>
<accession>A0A1D3JBL8</accession>
<sequence>MSFSVEHCQSMAKSSHVSSLLPENIANLCECFDQSKSQSEKTCKCDEFSSNTNLMLAFEELQKCKGDVTNLNGGMISNLQMITKGCYKDSLNKIIESLGSGVICDVDMSKLKESGKRMVTIMNTVGTTVNGAFELLEKVKKIFYNSKSFFAKLIQNFPGSTILYPVGVVVFILMVVIGIFYSIFKIFRCIFCRSSKKNKGDYSAEQMKQLQEQYSRTLQANAYLNDYLIGYQNV</sequence>
<keyword evidence="1" id="KW-0812">Transmembrane</keyword>